<evidence type="ECO:0000259" key="2">
    <source>
        <dbReference type="PROSITE" id="PS50041"/>
    </source>
</evidence>
<dbReference type="Gene3D" id="3.10.100.10">
    <property type="entry name" value="Mannose-Binding Protein A, subunit A"/>
    <property type="match status" value="1"/>
</dbReference>
<protein>
    <submittedName>
        <fullName evidence="3">C-type lectin domain protein</fullName>
    </submittedName>
</protein>
<dbReference type="PROSITE" id="PS50041">
    <property type="entry name" value="C_TYPE_LECTIN_2"/>
    <property type="match status" value="1"/>
</dbReference>
<accession>A0A0G0FJF2</accession>
<evidence type="ECO:0000313" key="3">
    <source>
        <dbReference type="EMBL" id="KKQ17977.1"/>
    </source>
</evidence>
<dbReference type="EMBL" id="LBSM01000012">
    <property type="protein sequence ID" value="KKQ17977.1"/>
    <property type="molecule type" value="Genomic_DNA"/>
</dbReference>
<dbReference type="NCBIfam" id="TIGR02595">
    <property type="entry name" value="PEP_CTERM"/>
    <property type="match status" value="1"/>
</dbReference>
<evidence type="ECO:0000313" key="4">
    <source>
        <dbReference type="Proteomes" id="UP000034508"/>
    </source>
</evidence>
<feature type="signal peptide" evidence="1">
    <location>
        <begin position="1"/>
        <end position="20"/>
    </location>
</feature>
<dbReference type="GO" id="GO:0030246">
    <property type="term" value="F:carbohydrate binding"/>
    <property type="evidence" value="ECO:0007669"/>
    <property type="project" value="UniProtKB-KW"/>
</dbReference>
<dbReference type="SMART" id="SM00034">
    <property type="entry name" value="CLECT"/>
    <property type="match status" value="1"/>
</dbReference>
<proteinExistence type="predicted"/>
<dbReference type="InterPro" id="IPR013424">
    <property type="entry name" value="Ice-binding_C"/>
</dbReference>
<dbReference type="InterPro" id="IPR050111">
    <property type="entry name" value="C-type_lectin/snaclec_domain"/>
</dbReference>
<evidence type="ECO:0000256" key="1">
    <source>
        <dbReference type="SAM" id="SignalP"/>
    </source>
</evidence>
<dbReference type="Proteomes" id="UP000034508">
    <property type="component" value="Unassembled WGS sequence"/>
</dbReference>
<sequence length="175" mass="19695">MKTLVFVVILVAMLAMPVFAYDWATNPVNGYRYTLTNTPILQPTWVEAEAEAVSLGGHLATIRNLAEEQWLKANYGTDWLWIGLNDVTNLGTFEWSSGESVSYSNWNHGEPSYTNGPGGEGEYYVGYNIGIERGWNDFPDWYRMYGIIEVVPEPSSILALCSGVAGLLTFRRRRK</sequence>
<dbReference type="Pfam" id="PF07589">
    <property type="entry name" value="PEP-CTERM"/>
    <property type="match status" value="1"/>
</dbReference>
<organism evidence="3 4">
    <name type="scientific">Berkelbacteria bacterium GW2011_GWA1_36_9</name>
    <dbReference type="NCBI Taxonomy" id="1618331"/>
    <lineage>
        <taxon>Bacteria</taxon>
        <taxon>Candidatus Berkelbacteria</taxon>
    </lineage>
</organism>
<comment type="caution">
    <text evidence="3">The sequence shown here is derived from an EMBL/GenBank/DDBJ whole genome shotgun (WGS) entry which is preliminary data.</text>
</comment>
<keyword evidence="1" id="KW-0732">Signal</keyword>
<keyword evidence="3" id="KW-0430">Lectin</keyword>
<gene>
    <name evidence="3" type="ORF">US31_C0012G0018</name>
</gene>
<feature type="domain" description="C-type lectin" evidence="2">
    <location>
        <begin position="28"/>
        <end position="137"/>
    </location>
</feature>
<dbReference type="InterPro" id="IPR016187">
    <property type="entry name" value="CTDL_fold"/>
</dbReference>
<dbReference type="SUPFAM" id="SSF56436">
    <property type="entry name" value="C-type lectin-like"/>
    <property type="match status" value="1"/>
</dbReference>
<dbReference type="InterPro" id="IPR001304">
    <property type="entry name" value="C-type_lectin-like"/>
</dbReference>
<dbReference type="PANTHER" id="PTHR22803">
    <property type="entry name" value="MANNOSE, PHOSPHOLIPASE, LECTIN RECEPTOR RELATED"/>
    <property type="match status" value="1"/>
</dbReference>
<dbReference type="Pfam" id="PF00059">
    <property type="entry name" value="Lectin_C"/>
    <property type="match status" value="1"/>
</dbReference>
<name>A0A0G0FJF2_9BACT</name>
<reference evidence="3 4" key="1">
    <citation type="journal article" date="2015" name="Nature">
        <title>rRNA introns, odd ribosomes, and small enigmatic genomes across a large radiation of phyla.</title>
        <authorList>
            <person name="Brown C.T."/>
            <person name="Hug L.A."/>
            <person name="Thomas B.C."/>
            <person name="Sharon I."/>
            <person name="Castelle C.J."/>
            <person name="Singh A."/>
            <person name="Wilkins M.J."/>
            <person name="Williams K.H."/>
            <person name="Banfield J.F."/>
        </authorList>
    </citation>
    <scope>NUCLEOTIDE SEQUENCE [LARGE SCALE GENOMIC DNA]</scope>
</reference>
<feature type="chain" id="PRO_5002532151" evidence="1">
    <location>
        <begin position="21"/>
        <end position="175"/>
    </location>
</feature>
<dbReference type="AlphaFoldDB" id="A0A0G0FJF2"/>
<dbReference type="InterPro" id="IPR016186">
    <property type="entry name" value="C-type_lectin-like/link_sf"/>
</dbReference>